<organism evidence="1 2">
    <name type="scientific">Draconibacterium aestuarii</name>
    <dbReference type="NCBI Taxonomy" id="2998507"/>
    <lineage>
        <taxon>Bacteria</taxon>
        <taxon>Pseudomonadati</taxon>
        <taxon>Bacteroidota</taxon>
        <taxon>Bacteroidia</taxon>
        <taxon>Marinilabiliales</taxon>
        <taxon>Prolixibacteraceae</taxon>
        <taxon>Draconibacterium</taxon>
    </lineage>
</organism>
<sequence length="182" mass="19871">MEFTDIDKNLTNGQNMGGIAQICYYCAWEDVATFPTVPATPATIEENGVLTGSIAMKAGKQMRSIYITDDTGEFEIEPVGETDGKSFVTHLRFYNPGLKAKILGFMNWAKNENLVFIVKDNDGQYYLMGDDTRPATYAGAPDGSGTSKETAGRRGISMEFVYKTANLYAYEGDIPLTPAASV</sequence>
<protein>
    <submittedName>
        <fullName evidence="1">Uncharacterized protein</fullName>
    </submittedName>
</protein>
<comment type="caution">
    <text evidence="1">The sequence shown here is derived from an EMBL/GenBank/DDBJ whole genome shotgun (WGS) entry which is preliminary data.</text>
</comment>
<dbReference type="Proteomes" id="UP001145087">
    <property type="component" value="Unassembled WGS sequence"/>
</dbReference>
<dbReference type="RefSeq" id="WP_343332512.1">
    <property type="nucleotide sequence ID" value="NZ_JAPOHD010000013.1"/>
</dbReference>
<gene>
    <name evidence="1" type="ORF">OU798_07480</name>
</gene>
<proteinExistence type="predicted"/>
<evidence type="ECO:0000313" key="1">
    <source>
        <dbReference type="EMBL" id="MCY1720178.1"/>
    </source>
</evidence>
<accession>A0A9X3J590</accession>
<dbReference type="EMBL" id="JAPOHD010000013">
    <property type="protein sequence ID" value="MCY1720178.1"/>
    <property type="molecule type" value="Genomic_DNA"/>
</dbReference>
<evidence type="ECO:0000313" key="2">
    <source>
        <dbReference type="Proteomes" id="UP001145087"/>
    </source>
</evidence>
<reference evidence="1" key="1">
    <citation type="submission" date="2022-11" db="EMBL/GenBank/DDBJ databases">
        <title>Marilongibacter aestuarii gen. nov., sp. nov., isolated from tidal flat sediment.</title>
        <authorList>
            <person name="Jiayan W."/>
        </authorList>
    </citation>
    <scope>NUCLEOTIDE SEQUENCE</scope>
    <source>
        <strain evidence="1">Z1-6</strain>
    </source>
</reference>
<dbReference type="AlphaFoldDB" id="A0A9X3J590"/>
<keyword evidence="2" id="KW-1185">Reference proteome</keyword>
<name>A0A9X3J590_9BACT</name>